<dbReference type="EMBL" id="JARPTC010000009">
    <property type="protein sequence ID" value="MDO7786972.1"/>
    <property type="molecule type" value="Genomic_DNA"/>
</dbReference>
<name>A0AAW7ZC53_9FIRM</name>
<dbReference type="RefSeq" id="WP_304542084.1">
    <property type="nucleotide sequence ID" value="NZ_JARPTC010000009.1"/>
</dbReference>
<evidence type="ECO:0000313" key="2">
    <source>
        <dbReference type="Proteomes" id="UP001172911"/>
    </source>
</evidence>
<proteinExistence type="predicted"/>
<evidence type="ECO:0000313" key="1">
    <source>
        <dbReference type="EMBL" id="MDO7786972.1"/>
    </source>
</evidence>
<gene>
    <name evidence="1" type="ORF">P6N53_07015</name>
</gene>
<dbReference type="AlphaFoldDB" id="A0AAW7ZC53"/>
<keyword evidence="2" id="KW-1185">Reference proteome</keyword>
<protein>
    <submittedName>
        <fullName evidence="1">Uncharacterized protein</fullName>
    </submittedName>
</protein>
<organism evidence="1 2">
    <name type="scientific">Desulforamulus aquiferis</name>
    <dbReference type="NCBI Taxonomy" id="1397668"/>
    <lineage>
        <taxon>Bacteria</taxon>
        <taxon>Bacillati</taxon>
        <taxon>Bacillota</taxon>
        <taxon>Clostridia</taxon>
        <taxon>Eubacteriales</taxon>
        <taxon>Peptococcaceae</taxon>
        <taxon>Desulforamulus</taxon>
    </lineage>
</organism>
<accession>A0AAW7ZC53</accession>
<reference evidence="1" key="1">
    <citation type="journal article" date="2023" name="J. Hazard. Mater.">
        <title>Anaerobic biodegradation of pyrene and benzo[a]pyrene by a new sulfate-reducing Desulforamulus aquiferis strain DSA.</title>
        <authorList>
            <person name="Zhang Z."/>
            <person name="Sun J."/>
            <person name="Gong X."/>
            <person name="Wang C."/>
            <person name="Wang H."/>
        </authorList>
    </citation>
    <scope>NUCLEOTIDE SEQUENCE</scope>
    <source>
        <strain evidence="1">DSA</strain>
    </source>
</reference>
<dbReference type="Proteomes" id="UP001172911">
    <property type="component" value="Unassembled WGS sequence"/>
</dbReference>
<reference evidence="1" key="2">
    <citation type="submission" date="2023-03" db="EMBL/GenBank/DDBJ databases">
        <authorList>
            <person name="Zhang Z."/>
        </authorList>
    </citation>
    <scope>NUCLEOTIDE SEQUENCE</scope>
    <source>
        <strain evidence="1">DSA</strain>
    </source>
</reference>
<comment type="caution">
    <text evidence="1">The sequence shown here is derived from an EMBL/GenBank/DDBJ whole genome shotgun (WGS) entry which is preliminary data.</text>
</comment>
<sequence>MIVNVYTVVKILNGQCDEVSAFDTEEAAVEYAQQTIKGDDYDIVSIYRIILNNPNVQLSIREFRKGKCG</sequence>